<dbReference type="KEGG" id="acan:ACA1_046480"/>
<feature type="compositionally biased region" description="Basic and acidic residues" evidence="5">
    <location>
        <begin position="335"/>
        <end position="344"/>
    </location>
</feature>
<feature type="region of interest" description="Disordered" evidence="5">
    <location>
        <begin position="834"/>
        <end position="865"/>
    </location>
</feature>
<dbReference type="EMBL" id="KB007894">
    <property type="protein sequence ID" value="ELR21928.1"/>
    <property type="molecule type" value="Genomic_DNA"/>
</dbReference>
<keyword evidence="2 6" id="KW-0489">Methyltransferase</keyword>
<dbReference type="InterPro" id="IPR018117">
    <property type="entry name" value="C5_DNA_meth_AS"/>
</dbReference>
<dbReference type="OrthoDB" id="641149at2759"/>
<evidence type="ECO:0000256" key="3">
    <source>
        <dbReference type="ARBA" id="ARBA00022679"/>
    </source>
</evidence>
<dbReference type="PROSITE" id="PS00094">
    <property type="entry name" value="C5_MTASE_1"/>
    <property type="match status" value="1"/>
</dbReference>
<dbReference type="GO" id="GO:0003886">
    <property type="term" value="F:DNA (cytosine-5-)-methyltransferase activity"/>
    <property type="evidence" value="ECO:0007669"/>
    <property type="project" value="UniProtKB-EC"/>
</dbReference>
<gene>
    <name evidence="6" type="ORF">ACA1_046480</name>
</gene>
<feature type="compositionally biased region" description="Basic and acidic residues" evidence="5">
    <location>
        <begin position="283"/>
        <end position="296"/>
    </location>
</feature>
<protein>
    <recommendedName>
        <fullName evidence="1">DNA (cytosine-5-)-methyltransferase</fullName>
        <ecNumber evidence="1">2.1.1.37</ecNumber>
    </recommendedName>
</protein>
<proteinExistence type="predicted"/>
<evidence type="ECO:0000256" key="1">
    <source>
        <dbReference type="ARBA" id="ARBA00011975"/>
    </source>
</evidence>
<keyword evidence="7" id="KW-1185">Reference proteome</keyword>
<dbReference type="PANTHER" id="PTHR23068">
    <property type="entry name" value="DNA CYTOSINE-5- -METHYLTRANSFERASE 3-RELATED"/>
    <property type="match status" value="1"/>
</dbReference>
<dbReference type="Proteomes" id="UP000011083">
    <property type="component" value="Unassembled WGS sequence"/>
</dbReference>
<evidence type="ECO:0000256" key="4">
    <source>
        <dbReference type="ARBA" id="ARBA00022691"/>
    </source>
</evidence>
<feature type="compositionally biased region" description="Acidic residues" evidence="5">
    <location>
        <begin position="431"/>
        <end position="450"/>
    </location>
</feature>
<dbReference type="SUPFAM" id="SSF53335">
    <property type="entry name" value="S-adenosyl-L-methionine-dependent methyltransferases"/>
    <property type="match status" value="1"/>
</dbReference>
<feature type="compositionally biased region" description="Low complexity" evidence="5">
    <location>
        <begin position="412"/>
        <end position="422"/>
    </location>
</feature>
<feature type="compositionally biased region" description="Polar residues" evidence="5">
    <location>
        <begin position="187"/>
        <end position="205"/>
    </location>
</feature>
<dbReference type="GeneID" id="14922846"/>
<evidence type="ECO:0000313" key="6">
    <source>
        <dbReference type="EMBL" id="ELR21928.1"/>
    </source>
</evidence>
<name>L8HB19_ACACF</name>
<dbReference type="EC" id="2.1.1.37" evidence="1"/>
<feature type="region of interest" description="Disordered" evidence="5">
    <location>
        <begin position="162"/>
        <end position="205"/>
    </location>
</feature>
<dbReference type="Pfam" id="PF00145">
    <property type="entry name" value="DNA_methylase"/>
    <property type="match status" value="1"/>
</dbReference>
<organism evidence="6 7">
    <name type="scientific">Acanthamoeba castellanii (strain ATCC 30010 / Neff)</name>
    <dbReference type="NCBI Taxonomy" id="1257118"/>
    <lineage>
        <taxon>Eukaryota</taxon>
        <taxon>Amoebozoa</taxon>
        <taxon>Discosea</taxon>
        <taxon>Longamoebia</taxon>
        <taxon>Centramoebida</taxon>
        <taxon>Acanthamoebidae</taxon>
        <taxon>Acanthamoeba</taxon>
    </lineage>
</organism>
<dbReference type="InterPro" id="IPR029063">
    <property type="entry name" value="SAM-dependent_MTases_sf"/>
</dbReference>
<dbReference type="Gene3D" id="3.40.50.150">
    <property type="entry name" value="Vaccinia Virus protein VP39"/>
    <property type="match status" value="1"/>
</dbReference>
<dbReference type="RefSeq" id="XP_004347760.1">
    <property type="nucleotide sequence ID" value="XM_004347710.1"/>
</dbReference>
<dbReference type="VEuPathDB" id="AmoebaDB:ACA1_046480"/>
<evidence type="ECO:0000256" key="5">
    <source>
        <dbReference type="SAM" id="MobiDB-lite"/>
    </source>
</evidence>
<feature type="compositionally biased region" description="Basic residues" evidence="5">
    <location>
        <begin position="319"/>
        <end position="334"/>
    </location>
</feature>
<dbReference type="InterPro" id="IPR050390">
    <property type="entry name" value="C5-Methyltransferase"/>
</dbReference>
<keyword evidence="4" id="KW-0949">S-adenosyl-L-methionine</keyword>
<accession>L8HB19</accession>
<dbReference type="STRING" id="1257118.L8HB19"/>
<dbReference type="AlphaFoldDB" id="L8HB19"/>
<sequence>MLYPWVQLLKWEGIAPFGPNLAADHAQSMRANTFVPVAHVLFVVESSRPERGWTRFVLRDPTGTVPAGTTDSDVAAKLVVGAAVKLTNVRLVPDSAFCGRLGIVIAWENLGRVVAPKSKPGKPHTNNISTFKETTPFSIYTSLEGVKKDEVADITYRQFRAEWTRRHPSPTAPPPPPPLPTHTTATVSSGDESFSSPSKEVLQQQPVAETVDALHHLVEEEEEDAGESDLSQPSDLPSSQPSEGDSSAGQRRTSAKRRYLKRVESDPTLPDSQPSPQSPRAFPRAEESETAKHDDVDGSDDDEEERKASTNAEAATTAKRTKAKAKKVTKAKAKAKSEAEDELVKRKRGRPKKEAIETEEERIKKHRKSEEHKKKFVELFIKHAKPKVVMTPVVPLDEQARQLLDRCEFQQSQRLSQHQSQRAKSQRIGDNENESEDEDEAEAEADSEEDLTQDINQLEVVLTQCKQLCESALRALKLLGIRVKAYFVVEKDPLAMDVVRANFPPEEHPYIRYLGCVEKITTADLEDIGAAPRLKLRSLRTLERKETGQQLTSCVFPIPRPVDLFIGGSPCTDLSVLGKKKGLDCPEGSSYHFYDFLRILQDLRRLCNSDSHNVFFLLENVASMSRKDKTKISDCMGVEPVRIDSKDITNVRRNRYYWHNIPRNINALPKATFQELLSQDGEALVLVGGCITTHNATMEYLKKSLEELLARPQDLKRYNTIKIKGQDKCRSLKATEMERILGFRTKDSNEREYTKEGRDINGRVYILTKAQRNKLLGQSFDTRVIAHLLTPLLKLCAGEEQLESRILQIRRQVTLSQMHFVQPRPRPAAAAVIIDKGKDRAIDDEDDDADEEEEEDDDFPLTQAG</sequence>
<dbReference type="InterPro" id="IPR001525">
    <property type="entry name" value="C5_MeTfrase"/>
</dbReference>
<feature type="region of interest" description="Disordered" evidence="5">
    <location>
        <begin position="220"/>
        <end position="369"/>
    </location>
</feature>
<evidence type="ECO:0000313" key="7">
    <source>
        <dbReference type="Proteomes" id="UP000011083"/>
    </source>
</evidence>
<keyword evidence="3 6" id="KW-0808">Transferase</keyword>
<feature type="compositionally biased region" description="Polar residues" evidence="5">
    <location>
        <begin position="243"/>
        <end position="252"/>
    </location>
</feature>
<reference evidence="6 7" key="1">
    <citation type="journal article" date="2013" name="Genome Biol.">
        <title>Genome of Acanthamoeba castellanii highlights extensive lateral gene transfer and early evolution of tyrosine kinase signaling.</title>
        <authorList>
            <person name="Clarke M."/>
            <person name="Lohan A.J."/>
            <person name="Liu B."/>
            <person name="Lagkouvardos I."/>
            <person name="Roy S."/>
            <person name="Zafar N."/>
            <person name="Bertelli C."/>
            <person name="Schilde C."/>
            <person name="Kianianmomeni A."/>
            <person name="Burglin T.R."/>
            <person name="Frech C."/>
            <person name="Turcotte B."/>
            <person name="Kopec K.O."/>
            <person name="Synnott J.M."/>
            <person name="Choo C."/>
            <person name="Paponov I."/>
            <person name="Finkler A."/>
            <person name="Soon Heng Tan C."/>
            <person name="Hutchins A.P."/>
            <person name="Weinmeier T."/>
            <person name="Rattei T."/>
            <person name="Chu J.S."/>
            <person name="Gimenez G."/>
            <person name="Irimia M."/>
            <person name="Rigden D.J."/>
            <person name="Fitzpatrick D.A."/>
            <person name="Lorenzo-Morales J."/>
            <person name="Bateman A."/>
            <person name="Chiu C.H."/>
            <person name="Tang P."/>
            <person name="Hegemann P."/>
            <person name="Fromm H."/>
            <person name="Raoult D."/>
            <person name="Greub G."/>
            <person name="Miranda-Saavedra D."/>
            <person name="Chen N."/>
            <person name="Nash P."/>
            <person name="Ginger M.L."/>
            <person name="Horn M."/>
            <person name="Schaap P."/>
            <person name="Caler L."/>
            <person name="Loftus B."/>
        </authorList>
    </citation>
    <scope>NUCLEOTIDE SEQUENCE [LARGE SCALE GENOMIC DNA]</scope>
    <source>
        <strain evidence="6 7">Neff</strain>
    </source>
</reference>
<dbReference type="GO" id="GO:0005634">
    <property type="term" value="C:nucleus"/>
    <property type="evidence" value="ECO:0007669"/>
    <property type="project" value="TreeGrafter"/>
</dbReference>
<dbReference type="GO" id="GO:0032259">
    <property type="term" value="P:methylation"/>
    <property type="evidence" value="ECO:0007669"/>
    <property type="project" value="UniProtKB-KW"/>
</dbReference>
<feature type="compositionally biased region" description="Low complexity" evidence="5">
    <location>
        <begin position="228"/>
        <end position="242"/>
    </location>
</feature>
<feature type="compositionally biased region" description="Acidic residues" evidence="5">
    <location>
        <begin position="842"/>
        <end position="859"/>
    </location>
</feature>
<feature type="compositionally biased region" description="Pro residues" evidence="5">
    <location>
        <begin position="170"/>
        <end position="180"/>
    </location>
</feature>
<feature type="region of interest" description="Disordered" evidence="5">
    <location>
        <begin position="412"/>
        <end position="450"/>
    </location>
</feature>
<dbReference type="PANTHER" id="PTHR23068:SF52">
    <property type="entry name" value="DUF3444 DOMAIN-CONTAINING PROTEIN"/>
    <property type="match status" value="1"/>
</dbReference>
<evidence type="ECO:0000256" key="2">
    <source>
        <dbReference type="ARBA" id="ARBA00022603"/>
    </source>
</evidence>